<protein>
    <recommendedName>
        <fullName evidence="4">Outer membrane protein beta-barrel domain-containing protein</fullName>
    </recommendedName>
</protein>
<organism evidence="2 3">
    <name type="scientific">Cystobacter ferrugineus</name>
    <dbReference type="NCBI Taxonomy" id="83449"/>
    <lineage>
        <taxon>Bacteria</taxon>
        <taxon>Pseudomonadati</taxon>
        <taxon>Myxococcota</taxon>
        <taxon>Myxococcia</taxon>
        <taxon>Myxococcales</taxon>
        <taxon>Cystobacterineae</taxon>
        <taxon>Archangiaceae</taxon>
        <taxon>Cystobacter</taxon>
    </lineage>
</organism>
<dbReference type="SUPFAM" id="SSF56925">
    <property type="entry name" value="OMPA-like"/>
    <property type="match status" value="1"/>
</dbReference>
<evidence type="ECO:0000256" key="1">
    <source>
        <dbReference type="SAM" id="SignalP"/>
    </source>
</evidence>
<dbReference type="STRING" id="83449.BON30_31725"/>
<dbReference type="Gene3D" id="2.40.160.20">
    <property type="match status" value="1"/>
</dbReference>
<feature type="chain" id="PRO_5012656956" description="Outer membrane protein beta-barrel domain-containing protein" evidence="1">
    <location>
        <begin position="33"/>
        <end position="353"/>
    </location>
</feature>
<name>A0A1L9B484_9BACT</name>
<keyword evidence="3" id="KW-1185">Reference proteome</keyword>
<reference evidence="2 3" key="2">
    <citation type="submission" date="2016-12" db="EMBL/GenBank/DDBJ databases">
        <title>Draft Genome Sequence of Cystobacter ferrugineus Strain Cbfe23.</title>
        <authorList>
            <person name="Akbar S."/>
            <person name="Dowd S.E."/>
            <person name="Stevens D.C."/>
        </authorList>
    </citation>
    <scope>NUCLEOTIDE SEQUENCE [LARGE SCALE GENOMIC DNA]</scope>
    <source>
        <strain evidence="2 3">Cbfe23</strain>
    </source>
</reference>
<proteinExistence type="predicted"/>
<feature type="signal peptide" evidence="1">
    <location>
        <begin position="1"/>
        <end position="32"/>
    </location>
</feature>
<evidence type="ECO:0000313" key="2">
    <source>
        <dbReference type="EMBL" id="OJH37054.1"/>
    </source>
</evidence>
<evidence type="ECO:0008006" key="4">
    <source>
        <dbReference type="Google" id="ProtNLM"/>
    </source>
</evidence>
<evidence type="ECO:0000313" key="3">
    <source>
        <dbReference type="Proteomes" id="UP000182229"/>
    </source>
</evidence>
<gene>
    <name evidence="2" type="ORF">BON30_31725</name>
</gene>
<accession>A0A1L9B484</accession>
<comment type="caution">
    <text evidence="2">The sequence shown here is derived from an EMBL/GenBank/DDBJ whole genome shotgun (WGS) entry which is preliminary data.</text>
</comment>
<reference evidence="3" key="1">
    <citation type="submission" date="2016-11" db="EMBL/GenBank/DDBJ databases">
        <authorList>
            <person name="Shukria A."/>
            <person name="Stevens D.C."/>
        </authorList>
    </citation>
    <scope>NUCLEOTIDE SEQUENCE [LARGE SCALE GENOMIC DNA]</scope>
    <source>
        <strain evidence="3">Cbfe23</strain>
    </source>
</reference>
<dbReference type="AlphaFoldDB" id="A0A1L9B484"/>
<sequence>MPHPGASGTRVSRVCRFSPLLLLLLLAPAVHARPASESPAPPAPEGETPAPMRLVLLPLKADTETREEAPGLTALMASRLAESPRLAVSTESDVQAVRTAGSCADGSCEQEAARATKARYVVTGRLDAFGSRFLLTATLVDSESGQALLRPRAEVAAREALPRAAVSLADQILATLVPDPNARATSPMPEELRPRQGSFLAGLRINSLIFNLSSFNPGGDVELGYQFHPEWVVFGQLGVTFITTTQTGSKGGLNVVPGVLGLRHYHGIENRLRPYWGLGLGVQLSFGEFGIFRQTGPLPTVIGFVGLEYLFFNRLGVQLEASTNIAQATLGLADGGLGSGLNLDFNLGIVWHF</sequence>
<dbReference type="EMBL" id="MPIN01000009">
    <property type="protein sequence ID" value="OJH37054.1"/>
    <property type="molecule type" value="Genomic_DNA"/>
</dbReference>
<dbReference type="InterPro" id="IPR011250">
    <property type="entry name" value="OMP/PagP_B-barrel"/>
</dbReference>
<keyword evidence="1" id="KW-0732">Signal</keyword>
<dbReference type="Proteomes" id="UP000182229">
    <property type="component" value="Unassembled WGS sequence"/>
</dbReference>